<feature type="coiled-coil region" evidence="1">
    <location>
        <begin position="17"/>
        <end position="62"/>
    </location>
</feature>
<keyword evidence="3" id="KW-1185">Reference proteome</keyword>
<keyword evidence="1" id="KW-0175">Coiled coil</keyword>
<name>A0A2P8FGP7_9BACT</name>
<protein>
    <submittedName>
        <fullName evidence="2">Uncharacterized protein</fullName>
    </submittedName>
</protein>
<evidence type="ECO:0000313" key="3">
    <source>
        <dbReference type="Proteomes" id="UP000240978"/>
    </source>
</evidence>
<dbReference type="EMBL" id="PYGK01000024">
    <property type="protein sequence ID" value="PSL20878.1"/>
    <property type="molecule type" value="Genomic_DNA"/>
</dbReference>
<proteinExistence type="predicted"/>
<evidence type="ECO:0000313" key="2">
    <source>
        <dbReference type="EMBL" id="PSL20878.1"/>
    </source>
</evidence>
<gene>
    <name evidence="2" type="ORF">CLV42_12454</name>
</gene>
<organism evidence="2 3">
    <name type="scientific">Chitinophaga ginsengisoli</name>
    <dbReference type="NCBI Taxonomy" id="363837"/>
    <lineage>
        <taxon>Bacteria</taxon>
        <taxon>Pseudomonadati</taxon>
        <taxon>Bacteroidota</taxon>
        <taxon>Chitinophagia</taxon>
        <taxon>Chitinophagales</taxon>
        <taxon>Chitinophagaceae</taxon>
        <taxon>Chitinophaga</taxon>
    </lineage>
</organism>
<accession>A0A2P8FGP7</accession>
<comment type="caution">
    <text evidence="2">The sequence shown here is derived from an EMBL/GenBank/DDBJ whole genome shotgun (WGS) entry which is preliminary data.</text>
</comment>
<dbReference type="OrthoDB" id="673630at2"/>
<dbReference type="Proteomes" id="UP000240978">
    <property type="component" value="Unassembled WGS sequence"/>
</dbReference>
<evidence type="ECO:0000256" key="1">
    <source>
        <dbReference type="SAM" id="Coils"/>
    </source>
</evidence>
<dbReference type="RefSeq" id="WP_106606089.1">
    <property type="nucleotide sequence ID" value="NZ_PYGK01000024.1"/>
</dbReference>
<sequence length="117" mass="13393">MELTIGADTAQQILALLINMDKKIDAMTTRVEALEINLCDFRKEVREELRALGDRVSILEKKVVMVESRQIDIEQKFTAMDIQMESRFYSLEVLLDKNAEPPAARKTVPRQVAKGRD</sequence>
<dbReference type="AlphaFoldDB" id="A0A2P8FGP7"/>
<reference evidence="2 3" key="1">
    <citation type="submission" date="2018-03" db="EMBL/GenBank/DDBJ databases">
        <title>Genomic Encyclopedia of Archaeal and Bacterial Type Strains, Phase II (KMG-II): from individual species to whole genera.</title>
        <authorList>
            <person name="Goeker M."/>
        </authorList>
    </citation>
    <scope>NUCLEOTIDE SEQUENCE [LARGE SCALE GENOMIC DNA]</scope>
    <source>
        <strain evidence="2 3">DSM 18107</strain>
    </source>
</reference>